<organism evidence="1 2">
    <name type="scientific">Collichthys lucidus</name>
    <name type="common">Big head croaker</name>
    <name type="synonym">Sciaena lucida</name>
    <dbReference type="NCBI Taxonomy" id="240159"/>
    <lineage>
        <taxon>Eukaryota</taxon>
        <taxon>Metazoa</taxon>
        <taxon>Chordata</taxon>
        <taxon>Craniata</taxon>
        <taxon>Vertebrata</taxon>
        <taxon>Euteleostomi</taxon>
        <taxon>Actinopterygii</taxon>
        <taxon>Neopterygii</taxon>
        <taxon>Teleostei</taxon>
        <taxon>Neoteleostei</taxon>
        <taxon>Acanthomorphata</taxon>
        <taxon>Eupercaria</taxon>
        <taxon>Sciaenidae</taxon>
        <taxon>Collichthys</taxon>
    </lineage>
</organism>
<sequence length="296" mass="33181">MTSFSNKASNSLKDSSFPTAYIIYSHISPNPLEVYPRTIVHMLTSVKAAENRGDYLISGAFPTFTLLWTTSVHTSKGFVCKRRASVLQCAEARRCAFRMRPRLETRLENTSQSVSYRVPPPYQSPPADDASRASCRCLLHSPQNILVLAATENKVYGSSRHYYSSCVHLFVYSHYCGVMLPQEEREIQATEGSVRNQPEAFTLAEREVHVRSLPPTDAVTRIVSKSALRQSSAPVYREKWLGRHATNPHVWMKWLKLEVEQAKLSEIQHMGYVGHEGFCLAVNADAAIDSLVTAAS</sequence>
<reference evidence="1 2" key="1">
    <citation type="submission" date="2019-01" db="EMBL/GenBank/DDBJ databases">
        <title>Genome Assembly of Collichthys lucidus.</title>
        <authorList>
            <person name="Cai M."/>
            <person name="Xiao S."/>
        </authorList>
    </citation>
    <scope>NUCLEOTIDE SEQUENCE [LARGE SCALE GENOMIC DNA]</scope>
    <source>
        <strain evidence="1">JT15FE1705JMU</strain>
        <tissue evidence="1">Muscle</tissue>
    </source>
</reference>
<evidence type="ECO:0000313" key="2">
    <source>
        <dbReference type="Proteomes" id="UP000298787"/>
    </source>
</evidence>
<gene>
    <name evidence="1" type="ORF">D9C73_005593</name>
</gene>
<dbReference type="Proteomes" id="UP000298787">
    <property type="component" value="Chromosome 5"/>
</dbReference>
<dbReference type="EMBL" id="CM014082">
    <property type="protein sequence ID" value="TKS70957.1"/>
    <property type="molecule type" value="Genomic_DNA"/>
</dbReference>
<keyword evidence="2" id="KW-1185">Reference proteome</keyword>
<dbReference type="AlphaFoldDB" id="A0A4U5U9A5"/>
<protein>
    <submittedName>
        <fullName evidence="1">Uncharacterized protein</fullName>
    </submittedName>
</protein>
<accession>A0A4U5U9A5</accession>
<name>A0A4U5U9A5_COLLU</name>
<evidence type="ECO:0000313" key="1">
    <source>
        <dbReference type="EMBL" id="TKS70957.1"/>
    </source>
</evidence>
<proteinExistence type="predicted"/>